<dbReference type="Pfam" id="PF00005">
    <property type="entry name" value="ABC_tran"/>
    <property type="match status" value="1"/>
</dbReference>
<dbReference type="PROSITE" id="PS00211">
    <property type="entry name" value="ABC_TRANSPORTER_1"/>
    <property type="match status" value="1"/>
</dbReference>
<dbReference type="Gene3D" id="3.40.50.300">
    <property type="entry name" value="P-loop containing nucleotide triphosphate hydrolases"/>
    <property type="match status" value="1"/>
</dbReference>
<dbReference type="GeneID" id="9499630"/>
<dbReference type="InterPro" id="IPR003439">
    <property type="entry name" value="ABC_transporter-like_ATP-bd"/>
</dbReference>
<dbReference type="InParanoid" id="D9PYZ1"/>
<keyword evidence="1" id="KW-0813">Transport</keyword>
<dbReference type="GO" id="GO:0005524">
    <property type="term" value="F:ATP binding"/>
    <property type="evidence" value="ECO:0007669"/>
    <property type="project" value="UniProtKB-KW"/>
</dbReference>
<protein>
    <submittedName>
        <fullName evidence="5">ABC transporter, ATP binding protein</fullName>
    </submittedName>
</protein>
<dbReference type="InterPro" id="IPR017871">
    <property type="entry name" value="ABC_transporter-like_CS"/>
</dbReference>
<evidence type="ECO:0000313" key="6">
    <source>
        <dbReference type="Proteomes" id="UP000000346"/>
    </source>
</evidence>
<proteinExistence type="predicted"/>
<dbReference type="AlphaFoldDB" id="D9PYZ1"/>
<dbReference type="eggNOG" id="arCOG00194">
    <property type="taxonomic scope" value="Archaea"/>
</dbReference>
<dbReference type="SUPFAM" id="SSF52540">
    <property type="entry name" value="P-loop containing nucleoside triphosphate hydrolases"/>
    <property type="match status" value="1"/>
</dbReference>
<name>D9PYZ1_ACIS3</name>
<reference evidence="5 6" key="1">
    <citation type="journal article" date="2010" name="Appl. Environ. Microbiol.">
        <title>The genome sequence of the crenarchaeon Acidilobus saccharovorans supports a new order, Acidilobales, and suggests an important ecological role in terrestrial acidic hot springs.</title>
        <authorList>
            <person name="Mardanov A.V."/>
            <person name="Svetlitchnyi V.A."/>
            <person name="Beletsky A.V."/>
            <person name="Prokofeva M.I."/>
            <person name="Bonch-Osmolovskaya E.A."/>
            <person name="Ravin N.V."/>
            <person name="Skryabin K.G."/>
        </authorList>
    </citation>
    <scope>NUCLEOTIDE SEQUENCE [LARGE SCALE GENOMIC DNA]</scope>
    <source>
        <strain evidence="6">DSM 16705 / JCM 18335 / VKM B-2471 / 345-15</strain>
    </source>
</reference>
<organism evidence="5 6">
    <name type="scientific">Acidilobus saccharovorans (strain DSM 16705 / JCM 18335 / VKM B-2471 / 345-15)</name>
    <dbReference type="NCBI Taxonomy" id="666510"/>
    <lineage>
        <taxon>Archaea</taxon>
        <taxon>Thermoproteota</taxon>
        <taxon>Thermoprotei</taxon>
        <taxon>Acidilobales</taxon>
        <taxon>Acidilobaceae</taxon>
        <taxon>Acidilobus</taxon>
    </lineage>
</organism>
<keyword evidence="2" id="KW-0547">Nucleotide-binding</keyword>
<evidence type="ECO:0000256" key="2">
    <source>
        <dbReference type="ARBA" id="ARBA00022741"/>
    </source>
</evidence>
<evidence type="ECO:0000256" key="3">
    <source>
        <dbReference type="ARBA" id="ARBA00022840"/>
    </source>
</evidence>
<dbReference type="InterPro" id="IPR003593">
    <property type="entry name" value="AAA+_ATPase"/>
</dbReference>
<accession>D9PYZ1</accession>
<dbReference type="Proteomes" id="UP000000346">
    <property type="component" value="Chromosome"/>
</dbReference>
<evidence type="ECO:0000313" key="5">
    <source>
        <dbReference type="EMBL" id="ADL19778.1"/>
    </source>
</evidence>
<sequence>MFKVKSLEVRALDGVSIRVPRSSVVALVGPNGSGKTTLIKILSTLLLPTSGKAYVMSYDVTRDVKEVRGSIGLVLTGERLFYYRLTGYENLLFFASLYDMSLGEARRRARETLELVGLGRWANVQYMKYSLGMQRRLAIARALIHDPPVLLLDEPTLGLDPVSARELRGLVKSLSRDKAVLMTSHYMGEVEGLADYIYVIKYGRIIAEGTPASLKAAVGKVVEASLPYDAVPQDLRRFMAFVRGSRAVLRVPRSMADRLDGRAEYYREDEPTLEDVYAALVGEETMEIDHRSRVRGGWAWRGGMA</sequence>
<dbReference type="KEGG" id="asc:ASAC_1373"/>
<dbReference type="STRING" id="666510.ASAC_1373"/>
<dbReference type="InterPro" id="IPR027417">
    <property type="entry name" value="P-loop_NTPase"/>
</dbReference>
<dbReference type="FunCoup" id="D9PYZ1">
    <property type="interactions" value="2"/>
</dbReference>
<keyword evidence="6" id="KW-1185">Reference proteome</keyword>
<dbReference type="PANTHER" id="PTHR42711:SF18">
    <property type="entry name" value="ABC TRANSPORTER, ATP-BINDING PROTEIN"/>
    <property type="match status" value="1"/>
</dbReference>
<dbReference type="EMBL" id="CP001742">
    <property type="protein sequence ID" value="ADL19778.1"/>
    <property type="molecule type" value="Genomic_DNA"/>
</dbReference>
<dbReference type="RefSeq" id="WP_013267290.1">
    <property type="nucleotide sequence ID" value="NC_014374.1"/>
</dbReference>
<dbReference type="SMART" id="SM00382">
    <property type="entry name" value="AAA"/>
    <property type="match status" value="1"/>
</dbReference>
<dbReference type="PROSITE" id="PS50893">
    <property type="entry name" value="ABC_TRANSPORTER_2"/>
    <property type="match status" value="1"/>
</dbReference>
<keyword evidence="3" id="KW-0067">ATP-binding</keyword>
<dbReference type="HOGENOM" id="CLU_000604_1_2_2"/>
<dbReference type="InterPro" id="IPR050763">
    <property type="entry name" value="ABC_transporter_ATP-binding"/>
</dbReference>
<evidence type="ECO:0000259" key="4">
    <source>
        <dbReference type="PROSITE" id="PS50893"/>
    </source>
</evidence>
<feature type="domain" description="ABC transporter" evidence="4">
    <location>
        <begin position="2"/>
        <end position="227"/>
    </location>
</feature>
<evidence type="ECO:0000256" key="1">
    <source>
        <dbReference type="ARBA" id="ARBA00022448"/>
    </source>
</evidence>
<gene>
    <name evidence="5" type="ordered locus">ASAC_1373</name>
</gene>
<dbReference type="GO" id="GO:0016887">
    <property type="term" value="F:ATP hydrolysis activity"/>
    <property type="evidence" value="ECO:0007669"/>
    <property type="project" value="InterPro"/>
</dbReference>
<dbReference type="PANTHER" id="PTHR42711">
    <property type="entry name" value="ABC TRANSPORTER ATP-BINDING PROTEIN"/>
    <property type="match status" value="1"/>
</dbReference>